<sequence length="47" mass="5246">MPPAKNRNNHNNSKEKKGLGPEIDLACFKSRNDLMPRRGRHAACGSK</sequence>
<organism evidence="2">
    <name type="scientific">Arundo donax</name>
    <name type="common">Giant reed</name>
    <name type="synonym">Donax arundinaceus</name>
    <dbReference type="NCBI Taxonomy" id="35708"/>
    <lineage>
        <taxon>Eukaryota</taxon>
        <taxon>Viridiplantae</taxon>
        <taxon>Streptophyta</taxon>
        <taxon>Embryophyta</taxon>
        <taxon>Tracheophyta</taxon>
        <taxon>Spermatophyta</taxon>
        <taxon>Magnoliopsida</taxon>
        <taxon>Liliopsida</taxon>
        <taxon>Poales</taxon>
        <taxon>Poaceae</taxon>
        <taxon>PACMAD clade</taxon>
        <taxon>Arundinoideae</taxon>
        <taxon>Arundineae</taxon>
        <taxon>Arundo</taxon>
    </lineage>
</organism>
<evidence type="ECO:0000313" key="2">
    <source>
        <dbReference type="EMBL" id="JAD88188.1"/>
    </source>
</evidence>
<dbReference type="AlphaFoldDB" id="A0A0A9DND0"/>
<proteinExistence type="predicted"/>
<reference evidence="2" key="2">
    <citation type="journal article" date="2015" name="Data Brief">
        <title>Shoot transcriptome of the giant reed, Arundo donax.</title>
        <authorList>
            <person name="Barrero R.A."/>
            <person name="Guerrero F.D."/>
            <person name="Moolhuijzen P."/>
            <person name="Goolsby J.A."/>
            <person name="Tidwell J."/>
            <person name="Bellgard S.E."/>
            <person name="Bellgard M.I."/>
        </authorList>
    </citation>
    <scope>NUCLEOTIDE SEQUENCE</scope>
    <source>
        <tissue evidence="2">Shoot tissue taken approximately 20 cm above the soil surface</tissue>
    </source>
</reference>
<reference evidence="2" key="1">
    <citation type="submission" date="2014-09" db="EMBL/GenBank/DDBJ databases">
        <authorList>
            <person name="Magalhaes I.L.F."/>
            <person name="Oliveira U."/>
            <person name="Santos F.R."/>
            <person name="Vidigal T.H.D.A."/>
            <person name="Brescovit A.D."/>
            <person name="Santos A.J."/>
        </authorList>
    </citation>
    <scope>NUCLEOTIDE SEQUENCE</scope>
    <source>
        <tissue evidence="2">Shoot tissue taken approximately 20 cm above the soil surface</tissue>
    </source>
</reference>
<evidence type="ECO:0000256" key="1">
    <source>
        <dbReference type="SAM" id="MobiDB-lite"/>
    </source>
</evidence>
<protein>
    <submittedName>
        <fullName evidence="2">Uncharacterized protein</fullName>
    </submittedName>
</protein>
<dbReference type="EMBL" id="GBRH01209707">
    <property type="protein sequence ID" value="JAD88188.1"/>
    <property type="molecule type" value="Transcribed_RNA"/>
</dbReference>
<feature type="region of interest" description="Disordered" evidence="1">
    <location>
        <begin position="1"/>
        <end position="23"/>
    </location>
</feature>
<accession>A0A0A9DND0</accession>
<name>A0A0A9DND0_ARUDO</name>